<dbReference type="PANTHER" id="PTHR33064:SF37">
    <property type="entry name" value="RIBONUCLEASE H"/>
    <property type="match status" value="1"/>
</dbReference>
<dbReference type="InterPro" id="IPR051320">
    <property type="entry name" value="Viral_Replic_Matur_Polypro"/>
</dbReference>
<comment type="caution">
    <text evidence="1">The sequence shown here is derived from an EMBL/GenBank/DDBJ whole genome shotgun (WGS) entry which is preliminary data.</text>
</comment>
<dbReference type="SUPFAM" id="SSF56672">
    <property type="entry name" value="DNA/RNA polymerases"/>
    <property type="match status" value="1"/>
</dbReference>
<proteinExistence type="predicted"/>
<dbReference type="PANTHER" id="PTHR33064">
    <property type="entry name" value="POL PROTEIN"/>
    <property type="match status" value="1"/>
</dbReference>
<feature type="non-terminal residue" evidence="1">
    <location>
        <position position="83"/>
    </location>
</feature>
<reference evidence="1" key="1">
    <citation type="submission" date="2022-03" db="EMBL/GenBank/DDBJ databases">
        <title>Draft genome sequence of Aduncisulcus paluster, a free-living microaerophilic Fornicata.</title>
        <authorList>
            <person name="Yuyama I."/>
            <person name="Kume K."/>
            <person name="Tamura T."/>
            <person name="Inagaki Y."/>
            <person name="Hashimoto T."/>
        </authorList>
    </citation>
    <scope>NUCLEOTIDE SEQUENCE</scope>
    <source>
        <strain evidence="1">NY0171</strain>
    </source>
</reference>
<gene>
    <name evidence="1" type="ORF">ADUPG1_005524</name>
</gene>
<keyword evidence="2" id="KW-1185">Reference proteome</keyword>
<dbReference type="EMBL" id="BQXS01008834">
    <property type="protein sequence ID" value="GKT30506.1"/>
    <property type="molecule type" value="Genomic_DNA"/>
</dbReference>
<protein>
    <submittedName>
        <fullName evidence="1">Uncharacterized protein K02A2.6-like</fullName>
    </submittedName>
</protein>
<dbReference type="Proteomes" id="UP001057375">
    <property type="component" value="Unassembled WGS sequence"/>
</dbReference>
<name>A0ABQ5KD81_9EUKA</name>
<evidence type="ECO:0000313" key="2">
    <source>
        <dbReference type="Proteomes" id="UP001057375"/>
    </source>
</evidence>
<accession>A0ABQ5KD81</accession>
<sequence>MKPPGTLKEVQRLVGSINFLRQFIVDYSRVTEPITRLLSKEKSGIGWGEEQDKAWIEIIKRLDDHLVLEHASQEGSFVLRTDA</sequence>
<dbReference type="InterPro" id="IPR043502">
    <property type="entry name" value="DNA/RNA_pol_sf"/>
</dbReference>
<dbReference type="InterPro" id="IPR043128">
    <property type="entry name" value="Rev_trsase/Diguanyl_cyclase"/>
</dbReference>
<dbReference type="Gene3D" id="3.30.70.270">
    <property type="match status" value="1"/>
</dbReference>
<evidence type="ECO:0000313" key="1">
    <source>
        <dbReference type="EMBL" id="GKT30506.1"/>
    </source>
</evidence>
<organism evidence="1 2">
    <name type="scientific">Aduncisulcus paluster</name>
    <dbReference type="NCBI Taxonomy" id="2918883"/>
    <lineage>
        <taxon>Eukaryota</taxon>
        <taxon>Metamonada</taxon>
        <taxon>Carpediemonas-like organisms</taxon>
        <taxon>Aduncisulcus</taxon>
    </lineage>
</organism>